<reference evidence="7 8" key="1">
    <citation type="submission" date="2016-10" db="EMBL/GenBank/DDBJ databases">
        <authorList>
            <person name="de Groot N.N."/>
        </authorList>
    </citation>
    <scope>NUCLEOTIDE SEQUENCE [LARGE SCALE GENOMIC DNA]</scope>
    <source>
        <strain evidence="7 8">CPCC 202699</strain>
    </source>
</reference>
<dbReference type="EMBL" id="FNON01000005">
    <property type="protein sequence ID" value="SDY45784.1"/>
    <property type="molecule type" value="Genomic_DNA"/>
</dbReference>
<sequence>MGSELRVLGPVEAVGPAGPCVLHGARQRAVLGVLALHAGSVVPSSRLVDMLWGEDPPRTAVKTLHSHVARIRQALDACGFGQVLHTRNPGYLLAADPDTVDALLFERRVRAAKKDPGLASSVSALRSAMTLWRGDAFADTALAGWGRREIDRLHELRLSAIEDLWDAELRLGNHEDAAPELARLQAEYPARERLAAAHMLALYRCGRYTDALEAFGVVRQRLAEELGVDPGPELLALHTAILRRDPELEPGQPSTGVPAQIPARVGHFTGRDSELAGLDRLLDEPERPIVVVSGAAGMGKTALAVQWAHRIAGRFPGGRLFLDLRGHDPRRAMSAADALAHLLRSLDLPDERIPGDLTERAGLYRSLLHDRRCAIVIDNAGDVDQVLPLIPGTDQALLVITSRQALAALGSRHAVHPIALDSFSHAESMALLTRVLGAERVSREPGPTARLAHLCGGMPLALRIAAARLAGDPRRSIAQLAAELAGAGRLDNLAVEGDSRTVRTVLASAYQPLSPDQMTLFRRLGLTPGATFSTSLGSAMCAMPVAAARSAAAELSTAHLMTPAGTDRFRFHDLIREFARQCATADESPDALAGAGDRLVDWYLSVAAAANKAIDPNRDLVDPAPEHPVTDLPFEPERHAALAFLDAERDNLLPVVRYARERGRLAATWQLTYLLTSFYDTTGHWQERVELCREGAAAATELGDPLAESEMLRALGVSYFMTRRLTDALATNALALRTVQAAGDLDGEGHVYNNTANAYAELRRFDEAIVAHKLAVARCATAENHLGRALSQRNLGHTYIQMGRAGESLAPLTDALTTFRKLGNARLEAATLDTLGEAYLELGDHTAALTHLGEALAGSRSIGDRWQEWESLLHTGLVHLGLEDFAAALADFEQALLISRDVGDRHGEASALGQLGRARLGTGNLGAAQENLELALSVRTVVPDPYEEARLHRDLAELADRQERTAAAATHRSRARELFRQANATAEAEAVNATA</sequence>
<dbReference type="CDD" id="cd15831">
    <property type="entry name" value="BTAD"/>
    <property type="match status" value="1"/>
</dbReference>
<accession>A0A1H3K2N6</accession>
<dbReference type="SMART" id="SM00028">
    <property type="entry name" value="TPR"/>
    <property type="match status" value="6"/>
</dbReference>
<dbReference type="PANTHER" id="PTHR35807">
    <property type="entry name" value="TRANSCRIPTIONAL REGULATOR REDD-RELATED"/>
    <property type="match status" value="1"/>
</dbReference>
<dbReference type="PROSITE" id="PS51755">
    <property type="entry name" value="OMPR_PHOB"/>
    <property type="match status" value="1"/>
</dbReference>
<dbReference type="Pfam" id="PF03704">
    <property type="entry name" value="BTAD"/>
    <property type="match status" value="1"/>
</dbReference>
<dbReference type="OrthoDB" id="7628974at2"/>
<evidence type="ECO:0000256" key="4">
    <source>
        <dbReference type="ARBA" id="ARBA00023163"/>
    </source>
</evidence>
<dbReference type="RefSeq" id="WP_091292944.1">
    <property type="nucleotide sequence ID" value="NZ_FNON01000005.1"/>
</dbReference>
<dbReference type="Gene3D" id="1.10.10.10">
    <property type="entry name" value="Winged helix-like DNA-binding domain superfamily/Winged helix DNA-binding domain"/>
    <property type="match status" value="1"/>
</dbReference>
<keyword evidence="2" id="KW-0805">Transcription regulation</keyword>
<dbReference type="PANTHER" id="PTHR35807:SF1">
    <property type="entry name" value="TRANSCRIPTIONAL REGULATOR REDD"/>
    <property type="match status" value="1"/>
</dbReference>
<proteinExistence type="inferred from homology"/>
<dbReference type="Pfam" id="PF13424">
    <property type="entry name" value="TPR_12"/>
    <property type="match status" value="2"/>
</dbReference>
<organism evidence="7 8">
    <name type="scientific">Amycolatopsis xylanica</name>
    <dbReference type="NCBI Taxonomy" id="589385"/>
    <lineage>
        <taxon>Bacteria</taxon>
        <taxon>Bacillati</taxon>
        <taxon>Actinomycetota</taxon>
        <taxon>Actinomycetes</taxon>
        <taxon>Pseudonocardiales</taxon>
        <taxon>Pseudonocardiaceae</taxon>
        <taxon>Amycolatopsis</taxon>
    </lineage>
</organism>
<dbReference type="PRINTS" id="PR00364">
    <property type="entry name" value="DISEASERSIST"/>
</dbReference>
<name>A0A1H3K2N6_9PSEU</name>
<dbReference type="SUPFAM" id="SSF48452">
    <property type="entry name" value="TPR-like"/>
    <property type="match status" value="3"/>
</dbReference>
<dbReference type="InterPro" id="IPR041664">
    <property type="entry name" value="AAA_16"/>
</dbReference>
<dbReference type="AlphaFoldDB" id="A0A1H3K2N6"/>
<dbReference type="SMART" id="SM01043">
    <property type="entry name" value="BTAD"/>
    <property type="match status" value="1"/>
</dbReference>
<evidence type="ECO:0000313" key="7">
    <source>
        <dbReference type="EMBL" id="SDY45784.1"/>
    </source>
</evidence>
<feature type="domain" description="OmpR/PhoB-type" evidence="6">
    <location>
        <begin position="1"/>
        <end position="95"/>
    </location>
</feature>
<evidence type="ECO:0000256" key="1">
    <source>
        <dbReference type="ARBA" id="ARBA00005820"/>
    </source>
</evidence>
<dbReference type="InterPro" id="IPR051677">
    <property type="entry name" value="AfsR-DnrI-RedD_regulator"/>
</dbReference>
<dbReference type="InterPro" id="IPR027417">
    <property type="entry name" value="P-loop_NTPase"/>
</dbReference>
<dbReference type="InterPro" id="IPR016032">
    <property type="entry name" value="Sig_transdc_resp-reg_C-effctor"/>
</dbReference>
<dbReference type="Proteomes" id="UP000199515">
    <property type="component" value="Unassembled WGS sequence"/>
</dbReference>
<keyword evidence="3 5" id="KW-0238">DNA-binding</keyword>
<dbReference type="InterPro" id="IPR001867">
    <property type="entry name" value="OmpR/PhoB-type_DNA-bd"/>
</dbReference>
<dbReference type="STRING" id="589385.SAMN05421504_105613"/>
<dbReference type="Gene3D" id="3.40.50.300">
    <property type="entry name" value="P-loop containing nucleotide triphosphate hydrolases"/>
    <property type="match status" value="1"/>
</dbReference>
<dbReference type="InterPro" id="IPR005158">
    <property type="entry name" value="BTAD"/>
</dbReference>
<dbReference type="InterPro" id="IPR011990">
    <property type="entry name" value="TPR-like_helical_dom_sf"/>
</dbReference>
<feature type="DNA-binding region" description="OmpR/PhoB-type" evidence="5">
    <location>
        <begin position="1"/>
        <end position="95"/>
    </location>
</feature>
<dbReference type="Gene3D" id="1.25.40.10">
    <property type="entry name" value="Tetratricopeptide repeat domain"/>
    <property type="match status" value="3"/>
</dbReference>
<gene>
    <name evidence="7" type="ORF">SAMN05421504_105613</name>
</gene>
<dbReference type="Pfam" id="PF00486">
    <property type="entry name" value="Trans_reg_C"/>
    <property type="match status" value="1"/>
</dbReference>
<evidence type="ECO:0000259" key="6">
    <source>
        <dbReference type="PROSITE" id="PS51755"/>
    </source>
</evidence>
<dbReference type="SUPFAM" id="SSF46894">
    <property type="entry name" value="C-terminal effector domain of the bipartite response regulators"/>
    <property type="match status" value="1"/>
</dbReference>
<protein>
    <submittedName>
        <fullName evidence="7">DNA-binding transcriptional activator of the SARP family</fullName>
    </submittedName>
</protein>
<dbReference type="SUPFAM" id="SSF52540">
    <property type="entry name" value="P-loop containing nucleoside triphosphate hydrolases"/>
    <property type="match status" value="1"/>
</dbReference>
<evidence type="ECO:0000256" key="2">
    <source>
        <dbReference type="ARBA" id="ARBA00023015"/>
    </source>
</evidence>
<evidence type="ECO:0000256" key="5">
    <source>
        <dbReference type="PROSITE-ProRule" id="PRU01091"/>
    </source>
</evidence>
<dbReference type="GO" id="GO:0003677">
    <property type="term" value="F:DNA binding"/>
    <property type="evidence" value="ECO:0007669"/>
    <property type="project" value="UniProtKB-UniRule"/>
</dbReference>
<dbReference type="InterPro" id="IPR036388">
    <property type="entry name" value="WH-like_DNA-bd_sf"/>
</dbReference>
<evidence type="ECO:0000256" key="3">
    <source>
        <dbReference type="ARBA" id="ARBA00023125"/>
    </source>
</evidence>
<comment type="similarity">
    <text evidence="1">Belongs to the AfsR/DnrI/RedD regulatory family.</text>
</comment>
<keyword evidence="4" id="KW-0804">Transcription</keyword>
<dbReference type="InterPro" id="IPR019734">
    <property type="entry name" value="TPR_rpt"/>
</dbReference>
<dbReference type="Pfam" id="PF13191">
    <property type="entry name" value="AAA_16"/>
    <property type="match status" value="1"/>
</dbReference>
<dbReference type="GO" id="GO:0006355">
    <property type="term" value="P:regulation of DNA-templated transcription"/>
    <property type="evidence" value="ECO:0007669"/>
    <property type="project" value="InterPro"/>
</dbReference>
<keyword evidence="8" id="KW-1185">Reference proteome</keyword>
<dbReference type="GO" id="GO:0000160">
    <property type="term" value="P:phosphorelay signal transduction system"/>
    <property type="evidence" value="ECO:0007669"/>
    <property type="project" value="InterPro"/>
</dbReference>
<evidence type="ECO:0000313" key="8">
    <source>
        <dbReference type="Proteomes" id="UP000199515"/>
    </source>
</evidence>
<dbReference type="SMART" id="SM00862">
    <property type="entry name" value="Trans_reg_C"/>
    <property type="match status" value="1"/>
</dbReference>